<dbReference type="Proteomes" id="UP001222377">
    <property type="component" value="Unassembled WGS sequence"/>
</dbReference>
<comment type="caution">
    <text evidence="1">The sequence shown here is derived from an EMBL/GenBank/DDBJ whole genome shotgun (WGS) entry which is preliminary data.</text>
</comment>
<organism evidence="1 2">
    <name type="scientific">Bacillus amyloliquefaciens</name>
    <name type="common">Bacillus velezensis</name>
    <dbReference type="NCBI Taxonomy" id="1390"/>
    <lineage>
        <taxon>Bacteria</taxon>
        <taxon>Bacillati</taxon>
        <taxon>Bacillota</taxon>
        <taxon>Bacilli</taxon>
        <taxon>Bacillales</taxon>
        <taxon>Bacillaceae</taxon>
        <taxon>Bacillus</taxon>
        <taxon>Bacillus amyloliquefaciens group</taxon>
    </lineage>
</organism>
<gene>
    <name evidence="1" type="ORF">PV946_15865</name>
</gene>
<dbReference type="EMBL" id="JARKHX010000005">
    <property type="protein sequence ID" value="MDF4195215.1"/>
    <property type="molecule type" value="Genomic_DNA"/>
</dbReference>
<evidence type="ECO:0000313" key="1">
    <source>
        <dbReference type="EMBL" id="MDF4195215.1"/>
    </source>
</evidence>
<name>A0AAP3YGA9_BACAM</name>
<evidence type="ECO:0000313" key="2">
    <source>
        <dbReference type="Proteomes" id="UP001222377"/>
    </source>
</evidence>
<protein>
    <submittedName>
        <fullName evidence="1">Uncharacterized protein</fullName>
    </submittedName>
</protein>
<dbReference type="AlphaFoldDB" id="A0AAP3YGA9"/>
<reference evidence="1" key="1">
    <citation type="submission" date="2023-02" db="EMBL/GenBank/DDBJ databases">
        <title>Draft Whole-Genome Sequences of Bacillus Strains of Potential Probiotic for Poultry.</title>
        <authorList>
            <person name="Ma L.M."/>
            <person name="Lopez-Guerra N."/>
            <person name="Zhang G."/>
        </authorList>
    </citation>
    <scope>NUCLEOTIDE SEQUENCE</scope>
    <source>
        <strain evidence="1">OSU1013-24</strain>
    </source>
</reference>
<proteinExistence type="predicted"/>
<accession>A0AAP3YGA9</accession>
<sequence>MKILFTPKIPIDRMVSERGKCSKRIIKVPPKYIVFHFSLHYISKGGFPIRHAAKGILFAASLALVTTTFVPASLAKENHNNTANATGTTKSFFYQTDTQFSYGLKAQSDASVSKPVKDVIREVLKNKTKLFNLVEKLAGKKIRNELESVFNQHIEPVLKKMLNEYVALSWTDVEKNLYLSLKKSGLSDSQAKNLAHLTTLAMKAF</sequence>
<dbReference type="RefSeq" id="WP_021495090.1">
    <property type="nucleotide sequence ID" value="NZ_JAAOIT010000331.1"/>
</dbReference>